<keyword evidence="2" id="KW-1185">Reference proteome</keyword>
<dbReference type="RefSeq" id="WP_131997916.1">
    <property type="nucleotide sequence ID" value="NZ_SMGK01000005.1"/>
</dbReference>
<gene>
    <name evidence="1" type="ORF">C7378_2795</name>
</gene>
<dbReference type="AlphaFoldDB" id="A0A4R1L0U8"/>
<dbReference type="Pfam" id="PF13189">
    <property type="entry name" value="Cytidylate_kin2"/>
    <property type="match status" value="1"/>
</dbReference>
<organism evidence="1 2">
    <name type="scientific">Acidipila rosea</name>
    <dbReference type="NCBI Taxonomy" id="768535"/>
    <lineage>
        <taxon>Bacteria</taxon>
        <taxon>Pseudomonadati</taxon>
        <taxon>Acidobacteriota</taxon>
        <taxon>Terriglobia</taxon>
        <taxon>Terriglobales</taxon>
        <taxon>Acidobacteriaceae</taxon>
        <taxon>Acidipila</taxon>
    </lineage>
</organism>
<keyword evidence="1" id="KW-0808">Transferase</keyword>
<reference evidence="1 2" key="1">
    <citation type="submission" date="2019-03" db="EMBL/GenBank/DDBJ databases">
        <title>Genomic Encyclopedia of Type Strains, Phase IV (KMG-IV): sequencing the most valuable type-strain genomes for metagenomic binning, comparative biology and taxonomic classification.</title>
        <authorList>
            <person name="Goeker M."/>
        </authorList>
    </citation>
    <scope>NUCLEOTIDE SEQUENCE [LARGE SCALE GENOMIC DNA]</scope>
    <source>
        <strain evidence="1 2">DSM 103428</strain>
    </source>
</reference>
<dbReference type="Proteomes" id="UP000295210">
    <property type="component" value="Unassembled WGS sequence"/>
</dbReference>
<accession>A0A4R1L0U8</accession>
<protein>
    <submittedName>
        <fullName evidence="1">Cytidylate kinase-like protein</fullName>
    </submittedName>
</protein>
<comment type="caution">
    <text evidence="1">The sequence shown here is derived from an EMBL/GenBank/DDBJ whole genome shotgun (WGS) entry which is preliminary data.</text>
</comment>
<dbReference type="GO" id="GO:0016301">
    <property type="term" value="F:kinase activity"/>
    <property type="evidence" value="ECO:0007669"/>
    <property type="project" value="UniProtKB-KW"/>
</dbReference>
<dbReference type="OrthoDB" id="9781180at2"/>
<dbReference type="InterPro" id="IPR027417">
    <property type="entry name" value="P-loop_NTPase"/>
</dbReference>
<evidence type="ECO:0000313" key="2">
    <source>
        <dbReference type="Proteomes" id="UP000295210"/>
    </source>
</evidence>
<dbReference type="EMBL" id="SMGK01000005">
    <property type="protein sequence ID" value="TCK71516.1"/>
    <property type="molecule type" value="Genomic_DNA"/>
</dbReference>
<evidence type="ECO:0000313" key="1">
    <source>
        <dbReference type="EMBL" id="TCK71516.1"/>
    </source>
</evidence>
<name>A0A4R1L0U8_9BACT</name>
<sequence>MVRVITVEREYGSQGAEFAHHLAGRLGWRLIDQCFIDEIASKAGIPQSLAKNCDERLDPWYYRFGKAFWHGSIERMPAVPEQEVFDSERMVGFVREYLNERASEGNCVIVGRGASSVLFETPHVFRVFVYASMVRKVRWFEEHFPEHAGSAEEEIIATDKRRAAYVRRYYQHDWTDRRLYHLMMNSCMGFDCMVQAAIDAAGLGASVSALEHRSV</sequence>
<proteinExistence type="predicted"/>
<dbReference type="Gene3D" id="3.40.50.300">
    <property type="entry name" value="P-loop containing nucleotide triphosphate hydrolases"/>
    <property type="match status" value="1"/>
</dbReference>
<keyword evidence="1" id="KW-0418">Kinase</keyword>